<evidence type="ECO:0000313" key="1">
    <source>
        <dbReference type="EMBL" id="XBP68435.1"/>
    </source>
</evidence>
<dbReference type="AlphaFoldDB" id="A0AAU7LLG6"/>
<sequence>MTTQPGVEPDRIDMNDPAARAQWAKKLDATQAQLREAVAAVGDVAADVEMHLKGSHSTTNADRMDELGDA</sequence>
<reference evidence="1" key="1">
    <citation type="submission" date="2024-05" db="EMBL/GenBank/DDBJ databases">
        <authorList>
            <person name="Bunk B."/>
            <person name="Swiderski J."/>
            <person name="Sproer C."/>
            <person name="Thiel V."/>
        </authorList>
    </citation>
    <scope>NUCLEOTIDE SEQUENCE</scope>
    <source>
        <strain evidence="1">DSM 17735</strain>
    </source>
</reference>
<accession>A0AAU7LLG6</accession>
<proteinExistence type="predicted"/>
<dbReference type="EMBL" id="CP157675">
    <property type="protein sequence ID" value="XBP68435.1"/>
    <property type="molecule type" value="Genomic_DNA"/>
</dbReference>
<name>A0AAU7LLG6_9BURK</name>
<dbReference type="InterPro" id="IPR022037">
    <property type="entry name" value="DUF3606"/>
</dbReference>
<protein>
    <submittedName>
        <fullName evidence="1">DUF3606 domain-containing protein</fullName>
    </submittedName>
</protein>
<dbReference type="RefSeq" id="WP_349276432.1">
    <property type="nucleotide sequence ID" value="NZ_CBCSCU010000020.1"/>
</dbReference>
<organism evidence="1">
    <name type="scientific">Polaromonas hydrogenivorans</name>
    <dbReference type="NCBI Taxonomy" id="335476"/>
    <lineage>
        <taxon>Bacteria</taxon>
        <taxon>Pseudomonadati</taxon>
        <taxon>Pseudomonadota</taxon>
        <taxon>Betaproteobacteria</taxon>
        <taxon>Burkholderiales</taxon>
        <taxon>Comamonadaceae</taxon>
        <taxon>Polaromonas</taxon>
    </lineage>
</organism>
<gene>
    <name evidence="1" type="ORF">ABLV49_10880</name>
</gene>
<dbReference type="Pfam" id="PF12244">
    <property type="entry name" value="DUF3606"/>
    <property type="match status" value="1"/>
</dbReference>